<organism evidence="1 2">
    <name type="scientific">Inconstantimicrobium mannanitabidum</name>
    <dbReference type="NCBI Taxonomy" id="1604901"/>
    <lineage>
        <taxon>Bacteria</taxon>
        <taxon>Bacillati</taxon>
        <taxon>Bacillota</taxon>
        <taxon>Clostridia</taxon>
        <taxon>Eubacteriales</taxon>
        <taxon>Clostridiaceae</taxon>
        <taxon>Inconstantimicrobium</taxon>
    </lineage>
</organism>
<reference evidence="1" key="1">
    <citation type="journal article" date="2025" name="Int. J. Syst. Evol. Microbiol.">
        <title>Inconstantimicrobium mannanitabidum sp. nov., a novel member of the family Clostridiaceae isolated from anoxic soil under the treatment of reductive soil disinfestation.</title>
        <authorList>
            <person name="Ueki A."/>
            <person name="Tonouchi A."/>
            <person name="Honma S."/>
            <person name="Kaku N."/>
            <person name="Ueki K."/>
        </authorList>
    </citation>
    <scope>NUCLEOTIDE SEQUENCE</scope>
    <source>
        <strain evidence="1">TW13</strain>
    </source>
</reference>
<protein>
    <submittedName>
        <fullName evidence="1">Uncharacterized protein</fullName>
    </submittedName>
</protein>
<name>A0ACB5RHV2_9CLOT</name>
<comment type="caution">
    <text evidence="1">The sequence shown here is derived from an EMBL/GenBank/DDBJ whole genome shotgun (WGS) entry which is preliminary data.</text>
</comment>
<dbReference type="EMBL" id="BROD01000001">
    <property type="protein sequence ID" value="GKX68649.1"/>
    <property type="molecule type" value="Genomic_DNA"/>
</dbReference>
<evidence type="ECO:0000313" key="2">
    <source>
        <dbReference type="Proteomes" id="UP001058074"/>
    </source>
</evidence>
<evidence type="ECO:0000313" key="1">
    <source>
        <dbReference type="EMBL" id="GKX68649.1"/>
    </source>
</evidence>
<keyword evidence="2" id="KW-1185">Reference proteome</keyword>
<dbReference type="Proteomes" id="UP001058074">
    <property type="component" value="Unassembled WGS sequence"/>
</dbReference>
<proteinExistence type="predicted"/>
<accession>A0ACB5RHV2</accession>
<gene>
    <name evidence="1" type="ORF">rsdtw13_39070</name>
</gene>
<sequence>MKTNSFGVGHIKDKFEGLINILLNSAQGLKEKIIKVSAKEIINTGQIEVVVLFGNNKEKVAQSAQKNGVKFEDLDFGFGILTLPAAEIEKINLIEGISYAELPKALFTSDINSNKASCIPQAWDRYGLSGEKILVGFVDTGIDYLHPAFMNTDGTTRIEFIYDLTDNSKVYTKEQINAAIKSKNPLSIVMADDPVGHGTHVAGIACGGGNIPLENRGVAYNSSIAMVKTTRYGNANYALSTQIMRGIKFLIDKSQELNQPTVINISMSTNDGAHNGTSLLEQYIQVMSSLELVTIVIATGNEGEAAHHAGGIVTKESINIDFAIAAGESGVILQLYKPVLTQLSLEIVSPEGNRSGSIRLAEGLNQVRIGQNVGLIYNTGPKPFDIIGEIVITLLPIGETFEQGGTWSLRITNESEYTGEYDLWMPISEGLSPDTKFLQPNVYNTLGIPATVRGVISVGSYDYVTNVISAFSGRGRLIQLNGQFKPDLVAPGNAIISAVPGGSFDVKSGTSMATPHVTGSAALLMEWGLVKGNDPFLYGDRLKYYLIKGARRKRLDVLYPNPNWGYGELCVEETLNLLALNLTRDIDEYRGCVDKENRVEYSFGNIYVRLPSSYVLGKN</sequence>